<organism evidence="2 3">
    <name type="scientific">Hypothenemus hampei</name>
    <name type="common">Coffee berry borer</name>
    <dbReference type="NCBI Taxonomy" id="57062"/>
    <lineage>
        <taxon>Eukaryota</taxon>
        <taxon>Metazoa</taxon>
        <taxon>Ecdysozoa</taxon>
        <taxon>Arthropoda</taxon>
        <taxon>Hexapoda</taxon>
        <taxon>Insecta</taxon>
        <taxon>Pterygota</taxon>
        <taxon>Neoptera</taxon>
        <taxon>Endopterygota</taxon>
        <taxon>Coleoptera</taxon>
        <taxon>Polyphaga</taxon>
        <taxon>Cucujiformia</taxon>
        <taxon>Curculionidae</taxon>
        <taxon>Scolytinae</taxon>
        <taxon>Hypothenemus</taxon>
    </lineage>
</organism>
<sequence length="191" mass="21003">MAVPFNMPEDQTDVEVIIHQLQALLNKLKVAARAPPQMQATTSSSSSIPSGSRARHTSRERQPDVITQSLESISRNTLPDLLSNMSSLNCAPSGAAATISSPFSAISLRSPRQRTTSKFLNSDETKICITTVINRNYYTHEWIKIDNVENEESGATEVNGLFSKIISGSIQSCSLMTAMICFVGWHIFRAR</sequence>
<dbReference type="EMBL" id="JBDJPC010000008">
    <property type="protein sequence ID" value="KAL1493105.1"/>
    <property type="molecule type" value="Genomic_DNA"/>
</dbReference>
<accession>A0ABD1EF80</accession>
<reference evidence="2 3" key="1">
    <citation type="submission" date="2024-05" db="EMBL/GenBank/DDBJ databases">
        <title>Genetic variation in Jamaican populations of the coffee berry borer (Hypothenemus hampei).</title>
        <authorList>
            <person name="Errbii M."/>
            <person name="Myrie A."/>
        </authorList>
    </citation>
    <scope>NUCLEOTIDE SEQUENCE [LARGE SCALE GENOMIC DNA]</scope>
    <source>
        <strain evidence="2">JA-Hopewell-2020-01-JO</strain>
        <tissue evidence="2">Whole body</tissue>
    </source>
</reference>
<keyword evidence="3" id="KW-1185">Reference proteome</keyword>
<protein>
    <submittedName>
        <fullName evidence="2">Uncharacterized protein</fullName>
    </submittedName>
</protein>
<name>A0ABD1EF80_HYPHA</name>
<proteinExistence type="predicted"/>
<comment type="caution">
    <text evidence="2">The sequence shown here is derived from an EMBL/GenBank/DDBJ whole genome shotgun (WGS) entry which is preliminary data.</text>
</comment>
<dbReference type="AlphaFoldDB" id="A0ABD1EF80"/>
<feature type="compositionally biased region" description="Low complexity" evidence="1">
    <location>
        <begin position="43"/>
        <end position="52"/>
    </location>
</feature>
<dbReference type="Proteomes" id="UP001566132">
    <property type="component" value="Unassembled WGS sequence"/>
</dbReference>
<gene>
    <name evidence="2" type="ORF">ABEB36_011231</name>
</gene>
<feature type="region of interest" description="Disordered" evidence="1">
    <location>
        <begin position="35"/>
        <end position="70"/>
    </location>
</feature>
<evidence type="ECO:0000313" key="2">
    <source>
        <dbReference type="EMBL" id="KAL1493105.1"/>
    </source>
</evidence>
<evidence type="ECO:0000313" key="3">
    <source>
        <dbReference type="Proteomes" id="UP001566132"/>
    </source>
</evidence>
<evidence type="ECO:0000256" key="1">
    <source>
        <dbReference type="SAM" id="MobiDB-lite"/>
    </source>
</evidence>